<dbReference type="Proteomes" id="UP000510868">
    <property type="component" value="Chromosome"/>
</dbReference>
<name>A0A7L6BGK5_LIMRT</name>
<gene>
    <name evidence="1" type="ORF">HHK02_08990</name>
</gene>
<evidence type="ECO:0000313" key="2">
    <source>
        <dbReference type="Proteomes" id="UP000510868"/>
    </source>
</evidence>
<reference evidence="1 2" key="1">
    <citation type="submission" date="2020-07" db="EMBL/GenBank/DDBJ databases">
        <title>Genome sequence of Lactobacillus reuteri CNEI-KCA3 isolated from the faeces of a reared-broiler chicken, South-East Nigeria, reveals presence of CRISPR arrays.</title>
        <authorList>
            <person name="Anukam K.C."/>
            <person name="Ibezim C.N."/>
            <person name="BeecK W.V."/>
            <person name="Allonsius C."/>
            <person name="Broek M.D."/>
            <person name="Tuyaerts I."/>
            <person name="Attama A."/>
            <person name="Esimone C.O."/>
            <person name="Lebeer S."/>
        </authorList>
    </citation>
    <scope>NUCLEOTIDE SEQUENCE [LARGE SCALE GENOMIC DNA]</scope>
    <source>
        <strain evidence="1 2">CNEI-KCA3</strain>
    </source>
</reference>
<dbReference type="Gene3D" id="3.40.50.1820">
    <property type="entry name" value="alpha/beta hydrolase"/>
    <property type="match status" value="1"/>
</dbReference>
<dbReference type="InterPro" id="IPR029058">
    <property type="entry name" value="AB_hydrolase_fold"/>
</dbReference>
<dbReference type="InterPro" id="IPR010315">
    <property type="entry name" value="DUF915_hydro-like"/>
</dbReference>
<accession>A0A7L6BGK5</accession>
<protein>
    <submittedName>
        <fullName evidence="1">Alpha/beta hydrolase</fullName>
    </submittedName>
</protein>
<dbReference type="AlphaFoldDB" id="A0A7L6BGK5"/>
<organism evidence="1 2">
    <name type="scientific">Limosilactobacillus reuteri</name>
    <name type="common">Lactobacillus reuteri</name>
    <dbReference type="NCBI Taxonomy" id="1598"/>
    <lineage>
        <taxon>Bacteria</taxon>
        <taxon>Bacillati</taxon>
        <taxon>Bacillota</taxon>
        <taxon>Bacilli</taxon>
        <taxon>Lactobacillales</taxon>
        <taxon>Lactobacillaceae</taxon>
        <taxon>Limosilactobacillus</taxon>
    </lineage>
</organism>
<evidence type="ECO:0000313" key="1">
    <source>
        <dbReference type="EMBL" id="QLQ61302.1"/>
    </source>
</evidence>
<sequence>MKLNKDGKPNEMNATYRQMTEVRQTYPKGQVAVLNIIGDVGNHSNGTVDNVSSLSLKYLVAARAKSYRILKITGKDTQHSKLHNNTQVDKALINFL</sequence>
<dbReference type="GO" id="GO:0016787">
    <property type="term" value="F:hydrolase activity"/>
    <property type="evidence" value="ECO:0007669"/>
    <property type="project" value="UniProtKB-KW"/>
</dbReference>
<keyword evidence="1" id="KW-0378">Hydrolase</keyword>
<dbReference type="EMBL" id="CP059275">
    <property type="protein sequence ID" value="QLQ61302.1"/>
    <property type="molecule type" value="Genomic_DNA"/>
</dbReference>
<proteinExistence type="predicted"/>
<dbReference type="Pfam" id="PF06028">
    <property type="entry name" value="DUF915"/>
    <property type="match status" value="1"/>
</dbReference>